<feature type="transmembrane region" description="Helical" evidence="2">
    <location>
        <begin position="149"/>
        <end position="171"/>
    </location>
</feature>
<feature type="transmembrane region" description="Helical" evidence="2">
    <location>
        <begin position="23"/>
        <end position="41"/>
    </location>
</feature>
<dbReference type="Proteomes" id="UP000886595">
    <property type="component" value="Unassembled WGS sequence"/>
</dbReference>
<proteinExistence type="predicted"/>
<dbReference type="OrthoDB" id="1997872at2759"/>
<accession>A0A8X8AYK2</accession>
<name>A0A8X8AYK2_BRACI</name>
<reference evidence="3 4" key="1">
    <citation type="submission" date="2020-02" db="EMBL/GenBank/DDBJ databases">
        <authorList>
            <person name="Ma Q."/>
            <person name="Huang Y."/>
            <person name="Song X."/>
            <person name="Pei D."/>
        </authorList>
    </citation>
    <scope>NUCLEOTIDE SEQUENCE [LARGE SCALE GENOMIC DNA]</scope>
    <source>
        <strain evidence="3">Sxm20200214</strain>
        <tissue evidence="3">Leaf</tissue>
    </source>
</reference>
<keyword evidence="2" id="KW-1133">Transmembrane helix</keyword>
<evidence type="ECO:0000256" key="2">
    <source>
        <dbReference type="SAM" id="Phobius"/>
    </source>
</evidence>
<dbReference type="EMBL" id="JAAMPC010000004">
    <property type="protein sequence ID" value="KAG2314547.1"/>
    <property type="molecule type" value="Genomic_DNA"/>
</dbReference>
<gene>
    <name evidence="3" type="ORF">Bca52824_017669</name>
</gene>
<evidence type="ECO:0000256" key="1">
    <source>
        <dbReference type="SAM" id="MobiDB-lite"/>
    </source>
</evidence>
<keyword evidence="4" id="KW-1185">Reference proteome</keyword>
<comment type="caution">
    <text evidence="3">The sequence shown here is derived from an EMBL/GenBank/DDBJ whole genome shotgun (WGS) entry which is preliminary data.</text>
</comment>
<keyword evidence="2" id="KW-0472">Membrane</keyword>
<keyword evidence="2" id="KW-0812">Transmembrane</keyword>
<feature type="compositionally biased region" description="Low complexity" evidence="1">
    <location>
        <begin position="63"/>
        <end position="72"/>
    </location>
</feature>
<evidence type="ECO:0000313" key="3">
    <source>
        <dbReference type="EMBL" id="KAG2314547.1"/>
    </source>
</evidence>
<evidence type="ECO:0000313" key="4">
    <source>
        <dbReference type="Proteomes" id="UP000886595"/>
    </source>
</evidence>
<sequence length="240" mass="26242">METFFFEFYSAERMGNSDDGDRIVQFGLLCLTFLGGAGGAVKRKRGRPRKYVTPEQALEAKKMASTTSSSSAKEMREQAAAAGGGKTGQSFTPHIVNIAPAVFSHNHFSGLIPPALGDCPEKVYIDLTFNNLSDGDSETKKKSSGLSKIAVVAIVLCYVVGICLVGLLFTYCYSKFCACNNRYRHSKKRATECLCFRKDESETLSENMEHCDIVVLDAQVAFNLEKLLKALQLDLALPAP</sequence>
<protein>
    <submittedName>
        <fullName evidence="3">Uncharacterized protein</fullName>
    </submittedName>
</protein>
<dbReference type="AlphaFoldDB" id="A0A8X8AYK2"/>
<feature type="region of interest" description="Disordered" evidence="1">
    <location>
        <begin position="45"/>
        <end position="87"/>
    </location>
</feature>
<organism evidence="3 4">
    <name type="scientific">Brassica carinata</name>
    <name type="common">Ethiopian mustard</name>
    <name type="synonym">Abyssinian cabbage</name>
    <dbReference type="NCBI Taxonomy" id="52824"/>
    <lineage>
        <taxon>Eukaryota</taxon>
        <taxon>Viridiplantae</taxon>
        <taxon>Streptophyta</taxon>
        <taxon>Embryophyta</taxon>
        <taxon>Tracheophyta</taxon>
        <taxon>Spermatophyta</taxon>
        <taxon>Magnoliopsida</taxon>
        <taxon>eudicotyledons</taxon>
        <taxon>Gunneridae</taxon>
        <taxon>Pentapetalae</taxon>
        <taxon>rosids</taxon>
        <taxon>malvids</taxon>
        <taxon>Brassicales</taxon>
        <taxon>Brassicaceae</taxon>
        <taxon>Brassiceae</taxon>
        <taxon>Brassica</taxon>
    </lineage>
</organism>